<evidence type="ECO:0000256" key="2">
    <source>
        <dbReference type="ARBA" id="ARBA00022679"/>
    </source>
</evidence>
<feature type="compositionally biased region" description="Basic residues" evidence="7">
    <location>
        <begin position="20"/>
        <end position="30"/>
    </location>
</feature>
<dbReference type="InterPro" id="IPR000719">
    <property type="entry name" value="Prot_kinase_dom"/>
</dbReference>
<dbReference type="InterPro" id="IPR011009">
    <property type="entry name" value="Kinase-like_dom_sf"/>
</dbReference>
<feature type="domain" description="Protein kinase" evidence="8">
    <location>
        <begin position="98"/>
        <end position="369"/>
    </location>
</feature>
<dbReference type="PROSITE" id="PS00107">
    <property type="entry name" value="PROTEIN_KINASE_ATP"/>
    <property type="match status" value="1"/>
</dbReference>
<dbReference type="SUPFAM" id="SSF47473">
    <property type="entry name" value="EF-hand"/>
    <property type="match status" value="1"/>
</dbReference>
<evidence type="ECO:0000256" key="3">
    <source>
        <dbReference type="ARBA" id="ARBA00022741"/>
    </source>
</evidence>
<feature type="compositionally biased region" description="Low complexity" evidence="7">
    <location>
        <begin position="71"/>
        <end position="82"/>
    </location>
</feature>
<feature type="region of interest" description="Disordered" evidence="7">
    <location>
        <begin position="1"/>
        <end position="90"/>
    </location>
</feature>
<keyword evidence="10" id="KW-1185">Reference proteome</keyword>
<dbReference type="Pfam" id="PF00069">
    <property type="entry name" value="Pkinase"/>
    <property type="match status" value="1"/>
</dbReference>
<dbReference type="InterPro" id="IPR017441">
    <property type="entry name" value="Protein_kinase_ATP_BS"/>
</dbReference>
<evidence type="ECO:0000256" key="7">
    <source>
        <dbReference type="SAM" id="MobiDB-lite"/>
    </source>
</evidence>
<keyword evidence="2" id="KW-0808">Transferase</keyword>
<evidence type="ECO:0000256" key="6">
    <source>
        <dbReference type="PROSITE-ProRule" id="PRU10141"/>
    </source>
</evidence>
<dbReference type="InterPro" id="IPR050205">
    <property type="entry name" value="CDPK_Ser/Thr_kinases"/>
</dbReference>
<keyword evidence="1" id="KW-0723">Serine/threonine-protein kinase</keyword>
<keyword evidence="5 6" id="KW-0067">ATP-binding</keyword>
<organism evidence="9 10">
    <name type="scientific">Chloropicon roscoffensis</name>
    <dbReference type="NCBI Taxonomy" id="1461544"/>
    <lineage>
        <taxon>Eukaryota</taxon>
        <taxon>Viridiplantae</taxon>
        <taxon>Chlorophyta</taxon>
        <taxon>Chloropicophyceae</taxon>
        <taxon>Chloropicales</taxon>
        <taxon>Chloropicaceae</taxon>
        <taxon>Chloropicon</taxon>
    </lineage>
</organism>
<dbReference type="Proteomes" id="UP001472866">
    <property type="component" value="Chromosome 03"/>
</dbReference>
<dbReference type="PANTHER" id="PTHR24349">
    <property type="entry name" value="SERINE/THREONINE-PROTEIN KINASE"/>
    <property type="match status" value="1"/>
</dbReference>
<dbReference type="GO" id="GO:0005524">
    <property type="term" value="F:ATP binding"/>
    <property type="evidence" value="ECO:0007669"/>
    <property type="project" value="UniProtKB-UniRule"/>
</dbReference>
<evidence type="ECO:0000256" key="5">
    <source>
        <dbReference type="ARBA" id="ARBA00022840"/>
    </source>
</evidence>
<dbReference type="InterPro" id="IPR011992">
    <property type="entry name" value="EF-hand-dom_pair"/>
</dbReference>
<reference evidence="9 10" key="1">
    <citation type="submission" date="2024-03" db="EMBL/GenBank/DDBJ databases">
        <title>Complete genome sequence of the green alga Chloropicon roscoffensis RCC1871.</title>
        <authorList>
            <person name="Lemieux C."/>
            <person name="Pombert J.-F."/>
            <person name="Otis C."/>
            <person name="Turmel M."/>
        </authorList>
    </citation>
    <scope>NUCLEOTIDE SEQUENCE [LARGE SCALE GENOMIC DNA]</scope>
    <source>
        <strain evidence="9 10">RCC1871</strain>
    </source>
</reference>
<dbReference type="SUPFAM" id="SSF56112">
    <property type="entry name" value="Protein kinase-like (PK-like)"/>
    <property type="match status" value="1"/>
</dbReference>
<feature type="region of interest" description="Disordered" evidence="7">
    <location>
        <begin position="479"/>
        <end position="498"/>
    </location>
</feature>
<name>A0AAX4P4M3_9CHLO</name>
<dbReference type="GO" id="GO:0004674">
    <property type="term" value="F:protein serine/threonine kinase activity"/>
    <property type="evidence" value="ECO:0007669"/>
    <property type="project" value="UniProtKB-KW"/>
</dbReference>
<feature type="compositionally biased region" description="Low complexity" evidence="7">
    <location>
        <begin position="1"/>
        <end position="13"/>
    </location>
</feature>
<dbReference type="FunFam" id="1.10.510.10:FF:000571">
    <property type="entry name" value="Maternal embryonic leucine zipper kinase"/>
    <property type="match status" value="1"/>
</dbReference>
<gene>
    <name evidence="9" type="ORF">HKI87_03g26430</name>
</gene>
<protein>
    <submittedName>
        <fullName evidence="9">Serine/threonine-protein kinase</fullName>
    </submittedName>
</protein>
<dbReference type="AlphaFoldDB" id="A0AAX4P4M3"/>
<accession>A0AAX4P4M3</accession>
<feature type="region of interest" description="Disordered" evidence="7">
    <location>
        <begin position="521"/>
        <end position="570"/>
    </location>
</feature>
<feature type="binding site" evidence="6">
    <location>
        <position position="127"/>
    </location>
    <ligand>
        <name>ATP</name>
        <dbReference type="ChEBI" id="CHEBI:30616"/>
    </ligand>
</feature>
<evidence type="ECO:0000256" key="4">
    <source>
        <dbReference type="ARBA" id="ARBA00022777"/>
    </source>
</evidence>
<keyword evidence="3 6" id="KW-0547">Nucleotide-binding</keyword>
<evidence type="ECO:0000313" key="9">
    <source>
        <dbReference type="EMBL" id="WZN61109.1"/>
    </source>
</evidence>
<dbReference type="Gene3D" id="3.30.200.20">
    <property type="entry name" value="Phosphorylase Kinase, domain 1"/>
    <property type="match status" value="1"/>
</dbReference>
<proteinExistence type="predicted"/>
<dbReference type="PROSITE" id="PS50011">
    <property type="entry name" value="PROTEIN_KINASE_DOM"/>
    <property type="match status" value="1"/>
</dbReference>
<dbReference type="Gene3D" id="1.10.510.10">
    <property type="entry name" value="Transferase(Phosphotransferase) domain 1"/>
    <property type="match status" value="1"/>
</dbReference>
<dbReference type="EMBL" id="CP151503">
    <property type="protein sequence ID" value="WZN61109.1"/>
    <property type="molecule type" value="Genomic_DNA"/>
</dbReference>
<evidence type="ECO:0000256" key="1">
    <source>
        <dbReference type="ARBA" id="ARBA00022527"/>
    </source>
</evidence>
<feature type="compositionally biased region" description="Basic residues" evidence="7">
    <location>
        <begin position="523"/>
        <end position="535"/>
    </location>
</feature>
<keyword evidence="4 9" id="KW-0418">Kinase</keyword>
<dbReference type="SMART" id="SM00220">
    <property type="entry name" value="S_TKc"/>
    <property type="match status" value="1"/>
</dbReference>
<evidence type="ECO:0000259" key="8">
    <source>
        <dbReference type="PROSITE" id="PS50011"/>
    </source>
</evidence>
<evidence type="ECO:0000313" key="10">
    <source>
        <dbReference type="Proteomes" id="UP001472866"/>
    </source>
</evidence>
<sequence length="570" mass="62437">MATTLGAQAGAKAKAGRPPSSHHTRGRRGGALRCLAYQKYEDVRGRRRGGRESGTSGGDGTETRRWLSVAGPSGSSSTSSSKVSDDGDGFGERLEDRYDVGRTVGKGGYGVVREAFCKSTGKIVAVKTVQKRPRHFTGRANLYRIKVQTEFRAHLSLGKSLDVAYAYEAFEDAASVHLVLELCSGGTLLTSSYLAGEERGGDGGYTERRVASVLRSALRSVVQCHLHGIVYRDVKPENFLWTEKGHLKLTDFGLAAFCKEDERLAERCGTVSFLAPEVIKQDYAHECDVWGVGVMAYLLLTGRYPFRDEEGQQQTAKEVWRAVLYEEPDFETDPWPRISGEAKDLVSSLLVKDPSGRISAREALSHPWLAAEGERDAGGLLEDEPALEESLVCRLQRFGLYSKLKQALLQKAVVHMNLLERQDEEVKSVTSFLDSLDYSKSGTVRVDDLVWMLSSGGYDLETEEWTQICEQIDADSHDTLAGEGPRPHARGLAQGPGEGHVARLGRGHVLLHLQDLRRDHAGRARRAGVRARSGRRMLPGDGGRDREGVGVRRGQSREDRSGGVCQPAGG</sequence>
<dbReference type="Gene3D" id="1.10.238.10">
    <property type="entry name" value="EF-hand"/>
    <property type="match status" value="1"/>
</dbReference>
<feature type="compositionally biased region" description="Basic and acidic residues" evidence="7">
    <location>
        <begin position="542"/>
        <end position="561"/>
    </location>
</feature>